<sequence>MREHRLLERIASLGSDDERSHITRAEILVDSILDHLRRILNTRQGSVPIDLSFGVPDFTNLAGSFSTGTTAEMIEDMTRMIQRYEPRLRQPRISFTESQDEVLSLAFAISGFIAVDNREIPVRLASSVASNGRVSLRRQ</sequence>
<dbReference type="KEGG" id="bbro:BAU06_21450"/>
<proteinExistence type="predicted"/>
<accession>A0A193FMP5</accession>
<dbReference type="OrthoDB" id="1524306at2"/>
<dbReference type="RefSeq" id="WP_066355223.1">
    <property type="nucleotide sequence ID" value="NZ_CBCSFJ010000011.1"/>
</dbReference>
<dbReference type="PANTHER" id="PTHR38595:SF2">
    <property type="entry name" value="TYPE VI SECRETION SYSTEM BASEPLATE SUBUNIT TSSE"/>
    <property type="match status" value="1"/>
</dbReference>
<reference evidence="4 5" key="1">
    <citation type="submission" date="2016-06" db="EMBL/GenBank/DDBJ databases">
        <title>Complete genome sequences of Bordetella bronchialis and Bordetella flabilis.</title>
        <authorList>
            <person name="LiPuma J.J."/>
            <person name="Spilker T."/>
        </authorList>
    </citation>
    <scope>NUCLEOTIDE SEQUENCE [LARGE SCALE GENOMIC DNA]</scope>
    <source>
        <strain evidence="3 5">AU17976</strain>
        <strain evidence="2 4">AU3182</strain>
    </source>
</reference>
<dbReference type="InterPro" id="IPR053176">
    <property type="entry name" value="T6SS_TssE1-like"/>
</dbReference>
<dbReference type="Proteomes" id="UP000092213">
    <property type="component" value="Chromosome"/>
</dbReference>
<dbReference type="InterPro" id="IPR007048">
    <property type="entry name" value="IraD/Gp25-like"/>
</dbReference>
<feature type="domain" description="IraD/Gp25-like" evidence="1">
    <location>
        <begin position="29"/>
        <end position="117"/>
    </location>
</feature>
<dbReference type="Proteomes" id="UP000091897">
    <property type="component" value="Chromosome"/>
</dbReference>
<dbReference type="NCBIfam" id="TIGR03357">
    <property type="entry name" value="VI_zyme"/>
    <property type="match status" value="1"/>
</dbReference>
<dbReference type="AlphaFoldDB" id="A0A193FMP5"/>
<dbReference type="STRING" id="463025.BAU08_21985"/>
<evidence type="ECO:0000313" key="2">
    <source>
        <dbReference type="EMBL" id="ANN68528.1"/>
    </source>
</evidence>
<dbReference type="SUPFAM" id="SSF160719">
    <property type="entry name" value="gpW/gp25-like"/>
    <property type="match status" value="1"/>
</dbReference>
<evidence type="ECO:0000259" key="1">
    <source>
        <dbReference type="Pfam" id="PF04965"/>
    </source>
</evidence>
<keyword evidence="4" id="KW-1185">Reference proteome</keyword>
<dbReference type="EMBL" id="CP016170">
    <property type="protein sequence ID" value="ANN68528.1"/>
    <property type="molecule type" value="Genomic_DNA"/>
</dbReference>
<organism evidence="3 5">
    <name type="scientific">Bordetella bronchialis</name>
    <dbReference type="NCBI Taxonomy" id="463025"/>
    <lineage>
        <taxon>Bacteria</taxon>
        <taxon>Pseudomonadati</taxon>
        <taxon>Pseudomonadota</taxon>
        <taxon>Betaproteobacteria</taxon>
        <taxon>Burkholderiales</taxon>
        <taxon>Alcaligenaceae</taxon>
        <taxon>Bordetella</taxon>
    </lineage>
</organism>
<evidence type="ECO:0000313" key="4">
    <source>
        <dbReference type="Proteomes" id="UP000091897"/>
    </source>
</evidence>
<dbReference type="PANTHER" id="PTHR38595">
    <property type="entry name" value="CYTOPLASMIC PROTEIN-RELATED"/>
    <property type="match status" value="1"/>
</dbReference>
<evidence type="ECO:0000313" key="3">
    <source>
        <dbReference type="EMBL" id="ANN73669.1"/>
    </source>
</evidence>
<dbReference type="EMBL" id="CP016171">
    <property type="protein sequence ID" value="ANN73669.1"/>
    <property type="molecule type" value="Genomic_DNA"/>
</dbReference>
<dbReference type="Pfam" id="PF04965">
    <property type="entry name" value="GPW_gp25"/>
    <property type="match status" value="1"/>
</dbReference>
<name>A0A193FMP5_9BORD</name>
<dbReference type="Gene3D" id="3.10.450.40">
    <property type="match status" value="1"/>
</dbReference>
<gene>
    <name evidence="2" type="ORF">BAU06_21450</name>
    <name evidence="3" type="ORF">BAU08_21985</name>
</gene>
<evidence type="ECO:0000313" key="5">
    <source>
        <dbReference type="Proteomes" id="UP000092213"/>
    </source>
</evidence>
<dbReference type="InterPro" id="IPR017737">
    <property type="entry name" value="TssE1-like"/>
</dbReference>
<protein>
    <submittedName>
        <fullName evidence="3">Type VI secretion protein</fullName>
    </submittedName>
</protein>